<comment type="caution">
    <text evidence="3">The sequence shown here is derived from an EMBL/GenBank/DDBJ whole genome shotgun (WGS) entry which is preliminary data.</text>
</comment>
<dbReference type="EMBL" id="RYFI01000032">
    <property type="protein sequence ID" value="RXF67564.1"/>
    <property type="molecule type" value="Genomic_DNA"/>
</dbReference>
<feature type="region of interest" description="Disordered" evidence="1">
    <location>
        <begin position="1"/>
        <end position="39"/>
    </location>
</feature>
<keyword evidence="4" id="KW-1185">Reference proteome</keyword>
<dbReference type="Proteomes" id="UP000289708">
    <property type="component" value="Unassembled WGS sequence"/>
</dbReference>
<evidence type="ECO:0000313" key="4">
    <source>
        <dbReference type="Proteomes" id="UP000289708"/>
    </source>
</evidence>
<name>A0A4Q0M3W0_9HYPH</name>
<reference evidence="3 4" key="1">
    <citation type="submission" date="2018-12" db="EMBL/GenBank/DDBJ databases">
        <title>bacterium Hansschlegelia zhihuaiae S113.</title>
        <authorList>
            <person name="He J."/>
        </authorList>
    </citation>
    <scope>NUCLEOTIDE SEQUENCE [LARGE SCALE GENOMIC DNA]</scope>
    <source>
        <strain evidence="3 4">S 113</strain>
    </source>
</reference>
<protein>
    <submittedName>
        <fullName evidence="3">RES domain-containing protein</fullName>
    </submittedName>
</protein>
<feature type="compositionally biased region" description="Basic and acidic residues" evidence="1">
    <location>
        <begin position="1"/>
        <end position="11"/>
    </location>
</feature>
<proteinExistence type="predicted"/>
<evidence type="ECO:0000259" key="2">
    <source>
        <dbReference type="SMART" id="SM00953"/>
    </source>
</evidence>
<dbReference type="OrthoDB" id="9795903at2"/>
<organism evidence="3 4">
    <name type="scientific">Hansschlegelia zhihuaiae</name>
    <dbReference type="NCBI Taxonomy" id="405005"/>
    <lineage>
        <taxon>Bacteria</taxon>
        <taxon>Pseudomonadati</taxon>
        <taxon>Pseudomonadota</taxon>
        <taxon>Alphaproteobacteria</taxon>
        <taxon>Hyphomicrobiales</taxon>
        <taxon>Methylopilaceae</taxon>
        <taxon>Hansschlegelia</taxon>
    </lineage>
</organism>
<accession>A0A4Q0M3W0</accession>
<dbReference type="Pfam" id="PF08808">
    <property type="entry name" value="RES"/>
    <property type="match status" value="1"/>
</dbReference>
<dbReference type="AlphaFoldDB" id="A0A4Q0M3W0"/>
<evidence type="ECO:0000256" key="1">
    <source>
        <dbReference type="SAM" id="MobiDB-lite"/>
    </source>
</evidence>
<dbReference type="SMART" id="SM00953">
    <property type="entry name" value="RES"/>
    <property type="match status" value="1"/>
</dbReference>
<feature type="domain" description="RES" evidence="2">
    <location>
        <begin position="121"/>
        <end position="252"/>
    </location>
</feature>
<feature type="compositionally biased region" description="Basic and acidic residues" evidence="1">
    <location>
        <begin position="19"/>
        <end position="34"/>
    </location>
</feature>
<sequence>MAEGDQHRPDVSRAVSGGADDRGRHSRDAEDPPISRRASRRPVIPEIEFVEGRTVRLIPTAYIDEPAVRPLADDEDEEAILNELEGLTSARLSSAALPVGVDPAELLNESYGYGWTFINAAFCHAKPPGNRFNDEDRGCWYAAFGERDAETAEAEVTFHMADALREAGASQELVSYGQFLAGFSCRFHDLRGEAGHASLDPDRAIGYPAGQALARSIRALGGNGVLYPSVRFAGGMCLAAFRPSVIQNVRRADQVSFEWDGVRMTKIP</sequence>
<dbReference type="InterPro" id="IPR014914">
    <property type="entry name" value="RES_dom"/>
</dbReference>
<evidence type="ECO:0000313" key="3">
    <source>
        <dbReference type="EMBL" id="RXF67564.1"/>
    </source>
</evidence>
<gene>
    <name evidence="3" type="ORF">EK403_21270</name>
</gene>